<sequence>MSVAIAGGTGGLGRALVEAIQARGRYQVIVLTRKVSGSPAGPNGIRFVAVDYANVDSLVSVLQGKSVEIVISAVNNITGENDAELNLIRAAERSSTTKRFIPSYFGVPYLPEQYETFPPAMAKKSALAALKSTSLEWTAVYNGYFLDYFGTPKVKSYMDDVSFFVDVANNVAAIPGSGEVPVVFTHSFDVARLVAALLEKSKWPEETYIIGDKVTFHEMVRLAEKVKGKYSEGFPFGQFLTARPGTKFTVAHDSVKDLQACKLTELPSHRQFYQIYPKEMLHGFLAPFGLNCERGQADLKPSRTLNEEFPEIKAMKAKDVLEQGWGRA</sequence>
<dbReference type="Gene3D" id="3.40.50.720">
    <property type="entry name" value="NAD(P)-binding Rossmann-like Domain"/>
    <property type="match status" value="1"/>
</dbReference>
<evidence type="ECO:0000313" key="6">
    <source>
        <dbReference type="Proteomes" id="UP001152533"/>
    </source>
</evidence>
<evidence type="ECO:0000313" key="5">
    <source>
        <dbReference type="EMBL" id="CAI0646437.1"/>
    </source>
</evidence>
<dbReference type="InterPro" id="IPR051609">
    <property type="entry name" value="NmrA/Isoflavone_reductase-like"/>
</dbReference>
<dbReference type="GO" id="GO:0016491">
    <property type="term" value="F:oxidoreductase activity"/>
    <property type="evidence" value="ECO:0007669"/>
    <property type="project" value="UniProtKB-KW"/>
</dbReference>
<evidence type="ECO:0000256" key="1">
    <source>
        <dbReference type="ARBA" id="ARBA00005725"/>
    </source>
</evidence>
<evidence type="ECO:0000256" key="3">
    <source>
        <dbReference type="ARBA" id="ARBA00023002"/>
    </source>
</evidence>
<keyword evidence="3" id="KW-0560">Oxidoreductase</keyword>
<proteinExistence type="inferred from homology"/>
<dbReference type="AlphaFoldDB" id="A0A9W4W872"/>
<dbReference type="InterPro" id="IPR008030">
    <property type="entry name" value="NmrA-like"/>
</dbReference>
<organism evidence="5 6">
    <name type="scientific">Colletotrichum noveboracense</name>
    <dbReference type="NCBI Taxonomy" id="2664923"/>
    <lineage>
        <taxon>Eukaryota</taxon>
        <taxon>Fungi</taxon>
        <taxon>Dikarya</taxon>
        <taxon>Ascomycota</taxon>
        <taxon>Pezizomycotina</taxon>
        <taxon>Sordariomycetes</taxon>
        <taxon>Hypocreomycetidae</taxon>
        <taxon>Glomerellales</taxon>
        <taxon>Glomerellaceae</taxon>
        <taxon>Colletotrichum</taxon>
        <taxon>Colletotrichum gloeosporioides species complex</taxon>
    </lineage>
</organism>
<comment type="similarity">
    <text evidence="1">Belongs to the NmrA-type oxidoreductase family. Isoflavone reductase subfamily.</text>
</comment>
<dbReference type="EMBL" id="CAMGZC010000331">
    <property type="protein sequence ID" value="CAI0646437.1"/>
    <property type="molecule type" value="Genomic_DNA"/>
</dbReference>
<keyword evidence="2" id="KW-0521">NADP</keyword>
<gene>
    <name evidence="5" type="ORF">CGXH109_LOCUS55103</name>
</gene>
<evidence type="ECO:0000259" key="4">
    <source>
        <dbReference type="Pfam" id="PF05368"/>
    </source>
</evidence>
<dbReference type="OrthoDB" id="419598at2759"/>
<dbReference type="PANTHER" id="PTHR47706">
    <property type="entry name" value="NMRA-LIKE FAMILY PROTEIN"/>
    <property type="match status" value="1"/>
</dbReference>
<keyword evidence="6" id="KW-1185">Reference proteome</keyword>
<protein>
    <recommendedName>
        <fullName evidence="4">NmrA-like domain-containing protein</fullName>
    </recommendedName>
</protein>
<reference evidence="5" key="1">
    <citation type="submission" date="2022-08" db="EMBL/GenBank/DDBJ databases">
        <authorList>
            <person name="Giroux E."/>
            <person name="Giroux E."/>
        </authorList>
    </citation>
    <scope>NUCLEOTIDE SEQUENCE</scope>
    <source>
        <strain evidence="5">H1091258</strain>
    </source>
</reference>
<dbReference type="Pfam" id="PF05368">
    <property type="entry name" value="NmrA"/>
    <property type="match status" value="1"/>
</dbReference>
<feature type="domain" description="NmrA-like" evidence="4">
    <location>
        <begin position="3"/>
        <end position="229"/>
    </location>
</feature>
<comment type="caution">
    <text evidence="5">The sequence shown here is derived from an EMBL/GenBank/DDBJ whole genome shotgun (WGS) entry which is preliminary data.</text>
</comment>
<dbReference type="Proteomes" id="UP001152533">
    <property type="component" value="Unassembled WGS sequence"/>
</dbReference>
<dbReference type="InterPro" id="IPR036291">
    <property type="entry name" value="NAD(P)-bd_dom_sf"/>
</dbReference>
<dbReference type="PANTHER" id="PTHR47706:SF4">
    <property type="entry name" value="NMRA-LIKE DOMAIN-CONTAINING PROTEIN"/>
    <property type="match status" value="1"/>
</dbReference>
<dbReference type="SUPFAM" id="SSF51735">
    <property type="entry name" value="NAD(P)-binding Rossmann-fold domains"/>
    <property type="match status" value="1"/>
</dbReference>
<evidence type="ECO:0000256" key="2">
    <source>
        <dbReference type="ARBA" id="ARBA00022857"/>
    </source>
</evidence>
<name>A0A9W4W872_9PEZI</name>
<accession>A0A9W4W872</accession>